<organism evidence="2 3">
    <name type="scientific">Panicum virgatum</name>
    <name type="common">Blackwell switchgrass</name>
    <dbReference type="NCBI Taxonomy" id="38727"/>
    <lineage>
        <taxon>Eukaryota</taxon>
        <taxon>Viridiplantae</taxon>
        <taxon>Streptophyta</taxon>
        <taxon>Embryophyta</taxon>
        <taxon>Tracheophyta</taxon>
        <taxon>Spermatophyta</taxon>
        <taxon>Magnoliopsida</taxon>
        <taxon>Liliopsida</taxon>
        <taxon>Poales</taxon>
        <taxon>Poaceae</taxon>
        <taxon>PACMAD clade</taxon>
        <taxon>Panicoideae</taxon>
        <taxon>Panicodae</taxon>
        <taxon>Paniceae</taxon>
        <taxon>Panicinae</taxon>
        <taxon>Panicum</taxon>
        <taxon>Panicum sect. Hiantes</taxon>
    </lineage>
</organism>
<comment type="caution">
    <text evidence="2">The sequence shown here is derived from an EMBL/GenBank/DDBJ whole genome shotgun (WGS) entry which is preliminary data.</text>
</comment>
<feature type="compositionally biased region" description="Basic and acidic residues" evidence="1">
    <location>
        <begin position="114"/>
        <end position="127"/>
    </location>
</feature>
<dbReference type="AlphaFoldDB" id="A0A8T0WU93"/>
<evidence type="ECO:0000313" key="2">
    <source>
        <dbReference type="EMBL" id="KAG2650895.1"/>
    </source>
</evidence>
<evidence type="ECO:0000313" key="3">
    <source>
        <dbReference type="Proteomes" id="UP000823388"/>
    </source>
</evidence>
<feature type="region of interest" description="Disordered" evidence="1">
    <location>
        <begin position="96"/>
        <end position="127"/>
    </location>
</feature>
<reference evidence="2" key="1">
    <citation type="submission" date="2020-05" db="EMBL/GenBank/DDBJ databases">
        <title>WGS assembly of Panicum virgatum.</title>
        <authorList>
            <person name="Lovell J.T."/>
            <person name="Jenkins J."/>
            <person name="Shu S."/>
            <person name="Juenger T.E."/>
            <person name="Schmutz J."/>
        </authorList>
    </citation>
    <scope>NUCLEOTIDE SEQUENCE</scope>
    <source>
        <strain evidence="2">AP13</strain>
    </source>
</reference>
<dbReference type="Proteomes" id="UP000823388">
    <property type="component" value="Chromosome 1N"/>
</dbReference>
<protein>
    <submittedName>
        <fullName evidence="2">Uncharacterized protein</fullName>
    </submittedName>
</protein>
<dbReference type="EMBL" id="CM029038">
    <property type="protein sequence ID" value="KAG2650895.1"/>
    <property type="molecule type" value="Genomic_DNA"/>
</dbReference>
<accession>A0A8T0WU93</accession>
<name>A0A8T0WU93_PANVG</name>
<keyword evidence="3" id="KW-1185">Reference proteome</keyword>
<proteinExistence type="predicted"/>
<gene>
    <name evidence="2" type="ORF">PVAP13_1NG239338</name>
</gene>
<evidence type="ECO:0000256" key="1">
    <source>
        <dbReference type="SAM" id="MobiDB-lite"/>
    </source>
</evidence>
<sequence>MHASAYGTDRRGEPALAFRMDSSAPVQRRRITDPFSFLALWSGGGRRPNDDVNRHEQLVHPIRSDPILYGVLAQLAAASPRHPRLVCPRLPLRGSVASRGRRRRRPRGGLARPPDARKLRTHDDLRDLREGGRRHHKMADAFAPAAQPLPTFVFWNRT</sequence>